<accession>A0A2H0V3K9</accession>
<dbReference type="EMBL" id="PFAP01000045">
    <property type="protein sequence ID" value="PIR93684.1"/>
    <property type="molecule type" value="Genomic_DNA"/>
</dbReference>
<protein>
    <submittedName>
        <fullName evidence="2">Uncharacterized protein</fullName>
    </submittedName>
</protein>
<proteinExistence type="predicted"/>
<comment type="caution">
    <text evidence="2">The sequence shown here is derived from an EMBL/GenBank/DDBJ whole genome shotgun (WGS) entry which is preliminary data.</text>
</comment>
<gene>
    <name evidence="2" type="ORF">COT97_05425</name>
</gene>
<sequence>MKQTGDRYIIQDGDNTYVLMPFDDYAALLNQEIVNSDPVNNMSEEEFLGKINTEIAEWKSTQPEVINQVDFSQELDNKGQEKEEEDQYYLEPVE</sequence>
<feature type="compositionally biased region" description="Acidic residues" evidence="1">
    <location>
        <begin position="82"/>
        <end position="94"/>
    </location>
</feature>
<feature type="region of interest" description="Disordered" evidence="1">
    <location>
        <begin position="73"/>
        <end position="94"/>
    </location>
</feature>
<evidence type="ECO:0000256" key="1">
    <source>
        <dbReference type="SAM" id="MobiDB-lite"/>
    </source>
</evidence>
<evidence type="ECO:0000313" key="2">
    <source>
        <dbReference type="EMBL" id="PIR93684.1"/>
    </source>
</evidence>
<organism evidence="2 3">
    <name type="scientific">Candidatus Falkowbacteria bacterium CG10_big_fil_rev_8_21_14_0_10_39_11</name>
    <dbReference type="NCBI Taxonomy" id="1974565"/>
    <lineage>
        <taxon>Bacteria</taxon>
        <taxon>Candidatus Falkowiibacteriota</taxon>
    </lineage>
</organism>
<name>A0A2H0V3K9_9BACT</name>
<reference evidence="3" key="1">
    <citation type="submission" date="2017-09" db="EMBL/GenBank/DDBJ databases">
        <title>Depth-based differentiation of microbial function through sediment-hosted aquifers and enrichment of novel symbionts in the deep terrestrial subsurface.</title>
        <authorList>
            <person name="Probst A.J."/>
            <person name="Ladd B."/>
            <person name="Jarett J.K."/>
            <person name="Geller-Mcgrath D.E."/>
            <person name="Sieber C.M.K."/>
            <person name="Emerson J.B."/>
            <person name="Anantharaman K."/>
            <person name="Thomas B.C."/>
            <person name="Malmstrom R."/>
            <person name="Stieglmeier M."/>
            <person name="Klingl A."/>
            <person name="Woyke T."/>
            <person name="Ryan C.M."/>
            <person name="Banfield J.F."/>
        </authorList>
    </citation>
    <scope>NUCLEOTIDE SEQUENCE [LARGE SCALE GENOMIC DNA]</scope>
</reference>
<dbReference type="AlphaFoldDB" id="A0A2H0V3K9"/>
<dbReference type="Proteomes" id="UP000229901">
    <property type="component" value="Unassembled WGS sequence"/>
</dbReference>
<evidence type="ECO:0000313" key="3">
    <source>
        <dbReference type="Proteomes" id="UP000229901"/>
    </source>
</evidence>